<dbReference type="UniPathway" id="UPA00223">
    <property type="reaction ID" value="UER00999"/>
</dbReference>
<comment type="function">
    <text evidence="6">Succinyl-CoA synthetase functions in the citric acid cycle (TCA), coupling the hydrolysis of succinyl-CoA to the synthesis of either ATP or GTP and thus represents the only step of substrate-level phosphorylation in the TCA. The alpha subunit of the enzyme binds the substrates coenzyme A and phosphate, while succinate binding and nucleotide specificity is provided by the beta subunit.</text>
</comment>
<dbReference type="SMART" id="SM00881">
    <property type="entry name" value="CoA_binding"/>
    <property type="match status" value="1"/>
</dbReference>
<evidence type="ECO:0000259" key="7">
    <source>
        <dbReference type="SMART" id="SM00881"/>
    </source>
</evidence>
<dbReference type="InterPro" id="IPR005810">
    <property type="entry name" value="CoA_lig_alpha"/>
</dbReference>
<dbReference type="GO" id="GO:0009361">
    <property type="term" value="C:succinate-CoA ligase complex (ADP-forming)"/>
    <property type="evidence" value="ECO:0007669"/>
    <property type="project" value="TreeGrafter"/>
</dbReference>
<comment type="similarity">
    <text evidence="3 5">Belongs to the succinate/malate CoA ligase alpha subunit family.</text>
</comment>
<comment type="pathway">
    <text evidence="6">Carbohydrate metabolism; tricarboxylic acid cycle; succinate from succinyl-CoA (ligase route): step 1/1.</text>
</comment>
<evidence type="ECO:0000256" key="6">
    <source>
        <dbReference type="RuleBase" id="RU000699"/>
    </source>
</evidence>
<dbReference type="PANTHER" id="PTHR11117:SF2">
    <property type="entry name" value="SUCCINATE--COA LIGASE [ADP_GDP-FORMING] SUBUNIT ALPHA, MITOCHONDRIAL"/>
    <property type="match status" value="1"/>
</dbReference>
<feature type="domain" description="CoA-binding" evidence="7">
    <location>
        <begin position="4"/>
        <end position="101"/>
    </location>
</feature>
<evidence type="ECO:0000313" key="8">
    <source>
        <dbReference type="EMBL" id="HGE78983.1"/>
    </source>
</evidence>
<dbReference type="EMBL" id="DTOZ01000197">
    <property type="protein sequence ID" value="HGE78983.1"/>
    <property type="molecule type" value="Genomic_DNA"/>
</dbReference>
<dbReference type="PRINTS" id="PR01798">
    <property type="entry name" value="SCOASYNTHASE"/>
</dbReference>
<dbReference type="Gene3D" id="3.40.50.720">
    <property type="entry name" value="NAD(P)-binding Rossmann-like Domain"/>
    <property type="match status" value="1"/>
</dbReference>
<evidence type="ECO:0000256" key="5">
    <source>
        <dbReference type="RuleBase" id="RU000677"/>
    </source>
</evidence>
<dbReference type="PIRSF" id="PIRSF001553">
    <property type="entry name" value="SucCS_alpha"/>
    <property type="match status" value="1"/>
</dbReference>
<dbReference type="NCBIfam" id="NF004230">
    <property type="entry name" value="PRK05678.1"/>
    <property type="match status" value="1"/>
</dbReference>
<evidence type="ECO:0000256" key="1">
    <source>
        <dbReference type="ARBA" id="ARBA00022598"/>
    </source>
</evidence>
<comment type="subunit">
    <text evidence="6">Heterotetramer of two alpha and two beta subunits.</text>
</comment>
<feature type="active site" description="Tele-phosphohistidine intermediate" evidence="4">
    <location>
        <position position="247"/>
    </location>
</feature>
<dbReference type="AlphaFoldDB" id="A0A7V3RIZ6"/>
<organism evidence="8">
    <name type="scientific">candidate division WOR-3 bacterium</name>
    <dbReference type="NCBI Taxonomy" id="2052148"/>
    <lineage>
        <taxon>Bacteria</taxon>
        <taxon>Bacteria division WOR-3</taxon>
    </lineage>
</organism>
<dbReference type="FunFam" id="3.40.50.720:FF:000277">
    <property type="entry name" value="Succinate--CoA ligase [ADP-forming] subunit alpha"/>
    <property type="match status" value="1"/>
</dbReference>
<dbReference type="InterPro" id="IPR003781">
    <property type="entry name" value="CoA-bd"/>
</dbReference>
<accession>A0A7V3RIZ6</accession>
<keyword evidence="6" id="KW-0816">Tricarboxylic acid cycle</keyword>
<protein>
    <recommendedName>
        <fullName evidence="6">Succinate--CoA ligase [ADP-forming] subunit alpha</fullName>
        <ecNumber evidence="6">6.2.1.5</ecNumber>
    </recommendedName>
</protein>
<sequence>MAILIDQNTKVVIQGITGANAALHTKFMLEYGTKIVGGVTPGKGGMKVEGVPVYDTVEQCLREHPDATVSSVWVPARFAKEAILEAIDAGIKIIVVITERIPIHDMLYVRAKAKEKGVMVIGGNTPGVISPGKCLVGMLPKIAFQPGRIGTVARSGAVTYYIANSLNLAGLGESTSVGLGGDPILGSNFEDILRLFDEDPDTDAVVMAGEIGGVYEELAAPFIKKMKKPVIAYITGKSAPQGKRLGHAGAIIEGNMGTAQSKIESLRNNGAIIAETLSEIPELVKKAIRSNKKG</sequence>
<dbReference type="Pfam" id="PF00549">
    <property type="entry name" value="Ligase_CoA"/>
    <property type="match status" value="1"/>
</dbReference>
<evidence type="ECO:0000256" key="2">
    <source>
        <dbReference type="ARBA" id="ARBA00022741"/>
    </source>
</evidence>
<evidence type="ECO:0000256" key="3">
    <source>
        <dbReference type="ARBA" id="ARBA00060724"/>
    </source>
</evidence>
<dbReference type="SUPFAM" id="SSF52210">
    <property type="entry name" value="Succinyl-CoA synthetase domains"/>
    <property type="match status" value="1"/>
</dbReference>
<comment type="caution">
    <text evidence="8">The sequence shown here is derived from an EMBL/GenBank/DDBJ whole genome shotgun (WGS) entry which is preliminary data.</text>
</comment>
<dbReference type="GO" id="GO:0004775">
    <property type="term" value="F:succinate-CoA ligase (ADP-forming) activity"/>
    <property type="evidence" value="ECO:0007669"/>
    <property type="project" value="UniProtKB-EC"/>
</dbReference>
<dbReference type="GO" id="GO:0004776">
    <property type="term" value="F:succinate-CoA ligase (GDP-forming) activity"/>
    <property type="evidence" value="ECO:0007669"/>
    <property type="project" value="TreeGrafter"/>
</dbReference>
<dbReference type="PROSITE" id="PS00399">
    <property type="entry name" value="SUCCINYL_COA_LIG_2"/>
    <property type="match status" value="1"/>
</dbReference>
<dbReference type="SUPFAM" id="SSF51735">
    <property type="entry name" value="NAD(P)-binding Rossmann-fold domains"/>
    <property type="match status" value="1"/>
</dbReference>
<gene>
    <name evidence="8" type="primary">sucD</name>
    <name evidence="8" type="ORF">ENX68_08360</name>
</gene>
<dbReference type="InterPro" id="IPR017440">
    <property type="entry name" value="Cit_synth/succinyl-CoA_lig_AS"/>
</dbReference>
<dbReference type="Gene3D" id="3.40.50.261">
    <property type="entry name" value="Succinyl-CoA synthetase domains"/>
    <property type="match status" value="1"/>
</dbReference>
<comment type="catalytic activity">
    <reaction evidence="6">
        <text>succinate + ATP + CoA = succinyl-CoA + ADP + phosphate</text>
        <dbReference type="Rhea" id="RHEA:17661"/>
        <dbReference type="ChEBI" id="CHEBI:30031"/>
        <dbReference type="ChEBI" id="CHEBI:30616"/>
        <dbReference type="ChEBI" id="CHEBI:43474"/>
        <dbReference type="ChEBI" id="CHEBI:57287"/>
        <dbReference type="ChEBI" id="CHEBI:57292"/>
        <dbReference type="ChEBI" id="CHEBI:456216"/>
        <dbReference type="EC" id="6.2.1.5"/>
    </reaction>
</comment>
<dbReference type="InterPro" id="IPR036291">
    <property type="entry name" value="NAD(P)-bd_dom_sf"/>
</dbReference>
<keyword evidence="2 6" id="KW-0547">Nucleotide-binding</keyword>
<dbReference type="GO" id="GO:0000166">
    <property type="term" value="F:nucleotide binding"/>
    <property type="evidence" value="ECO:0007669"/>
    <property type="project" value="UniProtKB-KW"/>
</dbReference>
<dbReference type="InterPro" id="IPR005811">
    <property type="entry name" value="SUCC_ACL_C"/>
</dbReference>
<proteinExistence type="inferred from homology"/>
<keyword evidence="1 5" id="KW-0436">Ligase</keyword>
<dbReference type="Pfam" id="PF02629">
    <property type="entry name" value="CoA_binding"/>
    <property type="match status" value="1"/>
</dbReference>
<dbReference type="PANTHER" id="PTHR11117">
    <property type="entry name" value="SUCCINYL-COA LIGASE SUBUNIT ALPHA"/>
    <property type="match status" value="1"/>
</dbReference>
<evidence type="ECO:0000256" key="4">
    <source>
        <dbReference type="PIRSR" id="PIRSR001553-1"/>
    </source>
</evidence>
<dbReference type="GO" id="GO:0006099">
    <property type="term" value="P:tricarboxylic acid cycle"/>
    <property type="evidence" value="ECO:0007669"/>
    <property type="project" value="UniProtKB-UniPathway"/>
</dbReference>
<reference evidence="8" key="1">
    <citation type="journal article" date="2020" name="mSystems">
        <title>Genome- and Community-Level Interaction Insights into Carbon Utilization and Element Cycling Functions of Hydrothermarchaeota in Hydrothermal Sediment.</title>
        <authorList>
            <person name="Zhou Z."/>
            <person name="Liu Y."/>
            <person name="Xu W."/>
            <person name="Pan J."/>
            <person name="Luo Z.H."/>
            <person name="Li M."/>
        </authorList>
    </citation>
    <scope>NUCLEOTIDE SEQUENCE [LARGE SCALE GENOMIC DNA]</scope>
    <source>
        <strain evidence="8">SpSt-961</strain>
    </source>
</reference>
<name>A0A7V3RIZ6_UNCW3</name>
<dbReference type="EC" id="6.2.1.5" evidence="6"/>
<dbReference type="NCBIfam" id="TIGR01019">
    <property type="entry name" value="sucCoAalpha"/>
    <property type="match status" value="1"/>
</dbReference>
<dbReference type="InterPro" id="IPR016102">
    <property type="entry name" value="Succinyl-CoA_synth-like"/>
</dbReference>